<accession>A0A0L6W5A0</accession>
<evidence type="ECO:0000313" key="2">
    <source>
        <dbReference type="EMBL" id="KNZ70538.1"/>
    </source>
</evidence>
<dbReference type="InterPro" id="IPR016047">
    <property type="entry name" value="M23ase_b-sheet_dom"/>
</dbReference>
<dbReference type="CDD" id="cd12797">
    <property type="entry name" value="M23_peptidase"/>
    <property type="match status" value="1"/>
</dbReference>
<dbReference type="Pfam" id="PF01551">
    <property type="entry name" value="Peptidase_M23"/>
    <property type="match status" value="1"/>
</dbReference>
<dbReference type="AlphaFoldDB" id="A0A0L6W5A0"/>
<evidence type="ECO:0000313" key="3">
    <source>
        <dbReference type="Proteomes" id="UP000037175"/>
    </source>
</evidence>
<dbReference type="GO" id="GO:0004222">
    <property type="term" value="F:metalloendopeptidase activity"/>
    <property type="evidence" value="ECO:0007669"/>
    <property type="project" value="TreeGrafter"/>
</dbReference>
<comment type="caution">
    <text evidence="2">The sequence shown here is derived from an EMBL/GenBank/DDBJ whole genome shotgun (WGS) entry which is preliminary data.</text>
</comment>
<sequence length="244" mass="26925">MPVNYKLVSAILVIFLFLPFTGILNFDVVMTGLGTVQRTRDDALRSREGYLTTAMEQLPHGLQQGLISSRIKKFTNRHKPKIESQITELISNQRLSEQTFSKKRSVFLWPVAGIDPVITSTFYEDREGKKHRALDIAVPIGTPIIASYNGVVFKGDQGDGGLGKYVYIVHNNGLTTYYGHLSDWAPIKDGTAVNTGTLIGWSGNTGRSTGPHLHFAIKSAQSFVDPALLLVDLQSNSTMKGKSW</sequence>
<keyword evidence="3" id="KW-1185">Reference proteome</keyword>
<dbReference type="EMBL" id="LGTE01000003">
    <property type="protein sequence ID" value="KNZ70538.1"/>
    <property type="molecule type" value="Genomic_DNA"/>
</dbReference>
<reference evidence="3" key="1">
    <citation type="submission" date="2015-07" db="EMBL/GenBank/DDBJ databases">
        <title>Complete Genome of Thermincola ferriacetica strain Z-0001T.</title>
        <authorList>
            <person name="Lusk B."/>
            <person name="Badalamenti J.P."/>
            <person name="Parameswaran P."/>
            <person name="Bond D.R."/>
            <person name="Torres C.I."/>
        </authorList>
    </citation>
    <scope>NUCLEOTIDE SEQUENCE [LARGE SCALE GENOMIC DNA]</scope>
    <source>
        <strain evidence="3">Z-0001</strain>
    </source>
</reference>
<dbReference type="PANTHER" id="PTHR21666:SF270">
    <property type="entry name" value="MUREIN HYDROLASE ACTIVATOR ENVC"/>
    <property type="match status" value="1"/>
</dbReference>
<organism evidence="2 3">
    <name type="scientific">Thermincola ferriacetica</name>
    <dbReference type="NCBI Taxonomy" id="281456"/>
    <lineage>
        <taxon>Bacteria</taxon>
        <taxon>Bacillati</taxon>
        <taxon>Bacillota</taxon>
        <taxon>Clostridia</taxon>
        <taxon>Eubacteriales</taxon>
        <taxon>Thermincolaceae</taxon>
        <taxon>Thermincola</taxon>
    </lineage>
</organism>
<dbReference type="InterPro" id="IPR050570">
    <property type="entry name" value="Cell_wall_metabolism_enzyme"/>
</dbReference>
<dbReference type="Gene3D" id="2.70.70.10">
    <property type="entry name" value="Glucose Permease (Domain IIA)"/>
    <property type="match status" value="1"/>
</dbReference>
<proteinExistence type="predicted"/>
<dbReference type="InterPro" id="IPR011055">
    <property type="entry name" value="Dup_hybrid_motif"/>
</dbReference>
<dbReference type="PANTHER" id="PTHR21666">
    <property type="entry name" value="PEPTIDASE-RELATED"/>
    <property type="match status" value="1"/>
</dbReference>
<feature type="domain" description="M23ase beta-sheet core" evidence="1">
    <location>
        <begin position="130"/>
        <end position="226"/>
    </location>
</feature>
<evidence type="ECO:0000259" key="1">
    <source>
        <dbReference type="Pfam" id="PF01551"/>
    </source>
</evidence>
<name>A0A0L6W5A0_9FIRM</name>
<dbReference type="Proteomes" id="UP000037175">
    <property type="component" value="Unassembled WGS sequence"/>
</dbReference>
<protein>
    <submittedName>
        <fullName evidence="2">Peptidase M23</fullName>
    </submittedName>
</protein>
<dbReference type="SUPFAM" id="SSF51261">
    <property type="entry name" value="Duplicated hybrid motif"/>
    <property type="match status" value="1"/>
</dbReference>
<dbReference type="RefSeq" id="WP_052216904.1">
    <property type="nucleotide sequence ID" value="NZ_LGTE01000003.1"/>
</dbReference>
<gene>
    <name evidence="2" type="ORF">Tfer_0720</name>
</gene>